<comment type="caution">
    <text evidence="10">The sequence shown here is derived from an EMBL/GenBank/DDBJ whole genome shotgun (WGS) entry which is preliminary data.</text>
</comment>
<evidence type="ECO:0000313" key="11">
    <source>
        <dbReference type="Proteomes" id="UP000050272"/>
    </source>
</evidence>
<dbReference type="EMBL" id="JAGQFH010000023">
    <property type="protein sequence ID" value="MBR8690299.1"/>
    <property type="molecule type" value="Genomic_DNA"/>
</dbReference>
<sequence length="287" mass="31844">MRKINILAFIFILSLLVTACGQTNASNDKQTLTLGTTEATLDFWKVVKEEAKKKGLTLELKTFTGGVDLNQLTEDGEIDANSFQHLAYLTSWNKTRKGELVADISTIAAPLGIYSKTRKSLKDIKKGDKIAIPNDDSNWPRALVLLQNAGLIKLKDDFNGQGGEDKILENPYNLDIVPAQAANLPRLLDDVDAAVINNGIALEAGYKLKSSLYHESKKEAPYVNVVAVTKDVQKEKRKELDTITEILHSKKITDYITNHYEGNFLPVTTPIDQLLKEYDKALQKEGA</sequence>
<evidence type="ECO:0000256" key="7">
    <source>
        <dbReference type="PIRSR" id="PIRSR002854-1"/>
    </source>
</evidence>
<evidence type="ECO:0000256" key="3">
    <source>
        <dbReference type="ARBA" id="ARBA00023136"/>
    </source>
</evidence>
<comment type="similarity">
    <text evidence="6">Belongs to the nlpA lipoprotein family.</text>
</comment>
<dbReference type="PROSITE" id="PS51257">
    <property type="entry name" value="PROKAR_LIPOPROTEIN"/>
    <property type="match status" value="1"/>
</dbReference>
<dbReference type="InterPro" id="IPR004872">
    <property type="entry name" value="Lipoprotein_NlpA"/>
</dbReference>
<dbReference type="Pfam" id="PF03180">
    <property type="entry name" value="Lipoprotein_9"/>
    <property type="match status" value="1"/>
</dbReference>
<dbReference type="GO" id="GO:0016020">
    <property type="term" value="C:membrane"/>
    <property type="evidence" value="ECO:0007669"/>
    <property type="project" value="UniProtKB-SubCell"/>
</dbReference>
<keyword evidence="2 8" id="KW-0732">Signal</keyword>
<evidence type="ECO:0000256" key="6">
    <source>
        <dbReference type="PIRNR" id="PIRNR002854"/>
    </source>
</evidence>
<keyword evidence="3" id="KW-0472">Membrane</keyword>
<dbReference type="EMBL" id="LGYN01000023">
    <property type="protein sequence ID" value="KPN14102.1"/>
    <property type="molecule type" value="Genomic_DNA"/>
</dbReference>
<evidence type="ECO:0000313" key="12">
    <source>
        <dbReference type="Proteomes" id="UP000676804"/>
    </source>
</evidence>
<evidence type="ECO:0000256" key="2">
    <source>
        <dbReference type="ARBA" id="ARBA00022729"/>
    </source>
</evidence>
<feature type="lipid moiety-binding region" description="S-diacylglycerol cysteine" evidence="7">
    <location>
        <position position="20"/>
    </location>
</feature>
<protein>
    <recommendedName>
        <fullName evidence="6">Lipoprotein</fullName>
    </recommendedName>
</protein>
<feature type="chain" id="PRO_5044725605" description="Lipoprotein" evidence="8">
    <location>
        <begin position="20"/>
        <end position="287"/>
    </location>
</feature>
<organism evidence="10 12">
    <name type="scientific">Bacillus australimaris</name>
    <dbReference type="NCBI Taxonomy" id="1326968"/>
    <lineage>
        <taxon>Bacteria</taxon>
        <taxon>Bacillati</taxon>
        <taxon>Bacillota</taxon>
        <taxon>Bacilli</taxon>
        <taxon>Bacillales</taxon>
        <taxon>Bacillaceae</taxon>
        <taxon>Bacillus</taxon>
    </lineage>
</organism>
<evidence type="ECO:0000313" key="9">
    <source>
        <dbReference type="EMBL" id="KPN14102.1"/>
    </source>
</evidence>
<dbReference type="RefSeq" id="WP_060698807.1">
    <property type="nucleotide sequence ID" value="NZ_JAGQFH010000023.1"/>
</dbReference>
<dbReference type="PANTHER" id="PTHR30429:SF3">
    <property type="entry name" value="LIPOPROTEIN"/>
    <property type="match status" value="1"/>
</dbReference>
<keyword evidence="5 6" id="KW-0449">Lipoprotein</keyword>
<gene>
    <name evidence="9" type="ORF">AKG37_08490</name>
    <name evidence="10" type="ORF">KCQ59_10940</name>
</gene>
<keyword evidence="4" id="KW-0564">Palmitate</keyword>
<evidence type="ECO:0000256" key="1">
    <source>
        <dbReference type="ARBA" id="ARBA00004635"/>
    </source>
</evidence>
<name>A0ABD4QIL3_9BACI</name>
<reference evidence="10 12" key="2">
    <citation type="submission" date="2021-04" db="EMBL/GenBank/DDBJ databases">
        <title>Isolation of newly marine bacteria for enzymatic activity.</title>
        <authorList>
            <person name="Hadi W.A.M."/>
            <person name="Nair A.J.J."/>
            <person name="Edwin B.T."/>
        </authorList>
    </citation>
    <scope>NUCLEOTIDE SEQUENCE [LARGE SCALE GENOMIC DNA]</scope>
    <source>
        <strain evidence="10 12">B28A</strain>
    </source>
</reference>
<dbReference type="SUPFAM" id="SSF53850">
    <property type="entry name" value="Periplasmic binding protein-like II"/>
    <property type="match status" value="1"/>
</dbReference>
<feature type="signal peptide" evidence="8">
    <location>
        <begin position="1"/>
        <end position="19"/>
    </location>
</feature>
<proteinExistence type="inferred from homology"/>
<evidence type="ECO:0000313" key="10">
    <source>
        <dbReference type="EMBL" id="MBR8690299.1"/>
    </source>
</evidence>
<keyword evidence="11" id="KW-1185">Reference proteome</keyword>
<dbReference type="AlphaFoldDB" id="A0ABD4QIL3"/>
<evidence type="ECO:0000256" key="4">
    <source>
        <dbReference type="ARBA" id="ARBA00023139"/>
    </source>
</evidence>
<evidence type="ECO:0000256" key="8">
    <source>
        <dbReference type="SAM" id="SignalP"/>
    </source>
</evidence>
<comment type="subcellular location">
    <subcellularLocation>
        <location evidence="1">Membrane</location>
        <topology evidence="1">Lipid-anchor</topology>
    </subcellularLocation>
</comment>
<reference evidence="9 11" key="1">
    <citation type="submission" date="2015-07" db="EMBL/GenBank/DDBJ databases">
        <title>Bacillus zhangzhouensis sp. nov. and Bacillus nanhaiticus sp. nov.</title>
        <authorList>
            <person name="Liu Y."/>
            <person name="Lai Q."/>
            <person name="Shao Z."/>
        </authorList>
    </citation>
    <scope>NUCLEOTIDE SEQUENCE [LARGE SCALE GENOMIC DNA]</scope>
    <source>
        <strain evidence="9 11">NH7I_1</strain>
    </source>
</reference>
<dbReference type="Proteomes" id="UP000050272">
    <property type="component" value="Unassembled WGS sequence"/>
</dbReference>
<dbReference type="PIRSF" id="PIRSF002854">
    <property type="entry name" value="MetQ"/>
    <property type="match status" value="1"/>
</dbReference>
<accession>A0ABD4QIL3</accession>
<dbReference type="PANTHER" id="PTHR30429">
    <property type="entry name" value="D-METHIONINE-BINDING LIPOPROTEIN METQ"/>
    <property type="match status" value="1"/>
</dbReference>
<evidence type="ECO:0000256" key="5">
    <source>
        <dbReference type="ARBA" id="ARBA00023288"/>
    </source>
</evidence>
<dbReference type="Gene3D" id="3.40.190.10">
    <property type="entry name" value="Periplasmic binding protein-like II"/>
    <property type="match status" value="2"/>
</dbReference>
<dbReference type="Proteomes" id="UP000676804">
    <property type="component" value="Unassembled WGS sequence"/>
</dbReference>